<organism evidence="1 2">
    <name type="scientific">Pigmentiphaga daeguensis</name>
    <dbReference type="NCBI Taxonomy" id="414049"/>
    <lineage>
        <taxon>Bacteria</taxon>
        <taxon>Pseudomonadati</taxon>
        <taxon>Pseudomonadota</taxon>
        <taxon>Betaproteobacteria</taxon>
        <taxon>Burkholderiales</taxon>
        <taxon>Alcaligenaceae</taxon>
        <taxon>Pigmentiphaga</taxon>
    </lineage>
</organism>
<sequence>MFSIQQQTATLAHLNVRAEKHGDEDHGAADLKIQFTAGNGILSEFHPALRSSMYKPADTPADQEEIFKPDPDAMTVRRFGNLIETLRLKHTITGATVVIGFGTGGVSDIELETVDVDHFAAELLEGGSVNITFRVKCAPTADQIARLYEVLGGEIDITVTPPVDPQGSMFDEDEE</sequence>
<keyword evidence="2" id="KW-1185">Reference proteome</keyword>
<dbReference type="EMBL" id="BAAAEN010000037">
    <property type="protein sequence ID" value="GAA0531271.1"/>
    <property type="molecule type" value="Genomic_DNA"/>
</dbReference>
<dbReference type="RefSeq" id="WP_343928662.1">
    <property type="nucleotide sequence ID" value="NZ_BAAAEN010000037.1"/>
</dbReference>
<evidence type="ECO:0000313" key="2">
    <source>
        <dbReference type="Proteomes" id="UP001501706"/>
    </source>
</evidence>
<accession>A0ABN1D1M4</accession>
<proteinExistence type="predicted"/>
<comment type="caution">
    <text evidence="1">The sequence shown here is derived from an EMBL/GenBank/DDBJ whole genome shotgun (WGS) entry which is preliminary data.</text>
</comment>
<reference evidence="1 2" key="1">
    <citation type="journal article" date="2019" name="Int. J. Syst. Evol. Microbiol.">
        <title>The Global Catalogue of Microorganisms (GCM) 10K type strain sequencing project: providing services to taxonomists for standard genome sequencing and annotation.</title>
        <authorList>
            <consortium name="The Broad Institute Genomics Platform"/>
            <consortium name="The Broad Institute Genome Sequencing Center for Infectious Disease"/>
            <person name="Wu L."/>
            <person name="Ma J."/>
        </authorList>
    </citation>
    <scope>NUCLEOTIDE SEQUENCE [LARGE SCALE GENOMIC DNA]</scope>
    <source>
        <strain evidence="1 2">JCM 14330</strain>
    </source>
</reference>
<evidence type="ECO:0000313" key="1">
    <source>
        <dbReference type="EMBL" id="GAA0531271.1"/>
    </source>
</evidence>
<protein>
    <submittedName>
        <fullName evidence="1">Uncharacterized protein</fullName>
    </submittedName>
</protein>
<gene>
    <name evidence="1" type="ORF">GCM10009097_55870</name>
</gene>
<name>A0ABN1D1M4_9BURK</name>
<dbReference type="Proteomes" id="UP001501706">
    <property type="component" value="Unassembled WGS sequence"/>
</dbReference>